<dbReference type="Proteomes" id="UP000028524">
    <property type="component" value="Unassembled WGS sequence"/>
</dbReference>
<dbReference type="InterPro" id="IPR007146">
    <property type="entry name" value="Sas10/Utp3/C1D"/>
</dbReference>
<dbReference type="GO" id="GO:0000460">
    <property type="term" value="P:maturation of 5.8S rRNA"/>
    <property type="evidence" value="ECO:0007669"/>
    <property type="project" value="TreeGrafter"/>
</dbReference>
<keyword evidence="5 6" id="KW-0539">Nucleus</keyword>
<organism evidence="8 9">
    <name type="scientific">Stachybotrys chlorohalonatus (strain IBT 40285)</name>
    <dbReference type="NCBI Taxonomy" id="1283841"/>
    <lineage>
        <taxon>Eukaryota</taxon>
        <taxon>Fungi</taxon>
        <taxon>Dikarya</taxon>
        <taxon>Ascomycota</taxon>
        <taxon>Pezizomycotina</taxon>
        <taxon>Sordariomycetes</taxon>
        <taxon>Hypocreomycetidae</taxon>
        <taxon>Hypocreales</taxon>
        <taxon>Stachybotryaceae</taxon>
        <taxon>Stachybotrys</taxon>
    </lineage>
</organism>
<dbReference type="GO" id="GO:0010468">
    <property type="term" value="P:regulation of gene expression"/>
    <property type="evidence" value="ECO:0007669"/>
    <property type="project" value="TreeGrafter"/>
</dbReference>
<keyword evidence="9" id="KW-1185">Reference proteome</keyword>
<dbReference type="OMA" id="GADAQNH"/>
<keyword evidence="3 6" id="KW-0698">rRNA processing</keyword>
<evidence type="ECO:0000256" key="4">
    <source>
        <dbReference type="ARBA" id="ARBA00022884"/>
    </source>
</evidence>
<dbReference type="PANTHER" id="PTHR15341:SF3">
    <property type="entry name" value="NUCLEAR NUCLEIC ACID-BINDING PROTEIN C1D"/>
    <property type="match status" value="1"/>
</dbReference>
<dbReference type="GO" id="GO:0000178">
    <property type="term" value="C:exosome (RNase complex)"/>
    <property type="evidence" value="ECO:0007669"/>
    <property type="project" value="TreeGrafter"/>
</dbReference>
<accession>A0A084R0S5</accession>
<feature type="compositionally biased region" description="Low complexity" evidence="7">
    <location>
        <begin position="156"/>
        <end position="167"/>
    </location>
</feature>
<comment type="subcellular location">
    <subcellularLocation>
        <location evidence="1 6">Nucleus</location>
    </subcellularLocation>
</comment>
<name>A0A084R0S5_STAC4</name>
<keyword evidence="4 6" id="KW-0694">RNA-binding</keyword>
<dbReference type="GO" id="GO:0005730">
    <property type="term" value="C:nucleolus"/>
    <property type="evidence" value="ECO:0007669"/>
    <property type="project" value="TreeGrafter"/>
</dbReference>
<dbReference type="AlphaFoldDB" id="A0A084R0S5"/>
<dbReference type="GO" id="GO:0003723">
    <property type="term" value="F:RNA binding"/>
    <property type="evidence" value="ECO:0007669"/>
    <property type="project" value="UniProtKB-UniRule"/>
</dbReference>
<evidence type="ECO:0000256" key="6">
    <source>
        <dbReference type="RuleBase" id="RU368003"/>
    </source>
</evidence>
<dbReference type="InterPro" id="IPR011082">
    <property type="entry name" value="Exosome-assoc_fac/DNA_repair"/>
</dbReference>
<proteinExistence type="inferred from homology"/>
<evidence type="ECO:0000256" key="3">
    <source>
        <dbReference type="ARBA" id="ARBA00022552"/>
    </source>
</evidence>
<evidence type="ECO:0000256" key="5">
    <source>
        <dbReference type="ARBA" id="ARBA00023242"/>
    </source>
</evidence>
<dbReference type="STRING" id="1283841.A0A084R0S5"/>
<dbReference type="EMBL" id="KL659358">
    <property type="protein sequence ID" value="KFA69810.1"/>
    <property type="molecule type" value="Genomic_DNA"/>
</dbReference>
<dbReference type="PANTHER" id="PTHR15341">
    <property type="entry name" value="SUN-COR STEROID HORMONE RECEPTOR CO-REPRESSOR"/>
    <property type="match status" value="1"/>
</dbReference>
<evidence type="ECO:0000256" key="1">
    <source>
        <dbReference type="ARBA" id="ARBA00004123"/>
    </source>
</evidence>
<dbReference type="HOGENOM" id="CLU_064339_3_1_1"/>
<comment type="similarity">
    <text evidence="2 6">Belongs to the C1D family.</text>
</comment>
<evidence type="ECO:0000313" key="8">
    <source>
        <dbReference type="EMBL" id="KFA69810.1"/>
    </source>
</evidence>
<evidence type="ECO:0000313" key="9">
    <source>
        <dbReference type="Proteomes" id="UP000028524"/>
    </source>
</evidence>
<feature type="region of interest" description="Disordered" evidence="7">
    <location>
        <begin position="143"/>
        <end position="189"/>
    </location>
</feature>
<sequence length="189" mass="20541">MSGVKDLSRDLDKLDVQLDDLEGSLEPFLGNIDDIASQLPLLDKAKLFSLVAYSIESLLFSTLKLQGTDAQSHAVFDELKRVREYFAKIKAVEEPEPEKSRKTTVNQEGAARVLKSGLSDNKAISAKLAEKIAEERAKALLKSMGNNNNNSKRPAEAAPPAAAPGSGAEEGERKKKRSKHKGRNKGNKG</sequence>
<comment type="function">
    <text evidence="6">Required for exosome-dependent processing of pre-rRNA and small nucleolar RNA (snRNA) precursors. Involved in processing of 35S pre-rRNA at the A0, A1 and A2 sites.</text>
</comment>
<reference evidence="8 9" key="1">
    <citation type="journal article" date="2014" name="BMC Genomics">
        <title>Comparative genome sequencing reveals chemotype-specific gene clusters in the toxigenic black mold Stachybotrys.</title>
        <authorList>
            <person name="Semeiks J."/>
            <person name="Borek D."/>
            <person name="Otwinowski Z."/>
            <person name="Grishin N.V."/>
        </authorList>
    </citation>
    <scope>NUCLEOTIDE SEQUENCE [LARGE SCALE GENOMIC DNA]</scope>
    <source>
        <strain evidence="8 9">IBT 40285</strain>
    </source>
</reference>
<feature type="compositionally biased region" description="Basic residues" evidence="7">
    <location>
        <begin position="174"/>
        <end position="189"/>
    </location>
</feature>
<gene>
    <name evidence="8" type="ORF">S40285_02421</name>
</gene>
<protein>
    <recommendedName>
        <fullName evidence="6">Exosome complex protein</fullName>
    </recommendedName>
</protein>
<evidence type="ECO:0000256" key="2">
    <source>
        <dbReference type="ARBA" id="ARBA00009154"/>
    </source>
</evidence>
<dbReference type="FunCoup" id="A0A084R0S5">
    <property type="interactions" value="268"/>
</dbReference>
<dbReference type="Pfam" id="PF04000">
    <property type="entry name" value="Sas10_Utp3"/>
    <property type="match status" value="1"/>
</dbReference>
<dbReference type="OrthoDB" id="1421013at2759"/>
<dbReference type="InParanoid" id="A0A084R0S5"/>
<evidence type="ECO:0000256" key="7">
    <source>
        <dbReference type="SAM" id="MobiDB-lite"/>
    </source>
</evidence>
<dbReference type="GO" id="GO:0003677">
    <property type="term" value="F:DNA binding"/>
    <property type="evidence" value="ECO:0007669"/>
    <property type="project" value="TreeGrafter"/>
</dbReference>